<protein>
    <submittedName>
        <fullName evidence="2">Uncharacterized protein</fullName>
    </submittedName>
</protein>
<accession>A0ABN3SAR5</accession>
<dbReference type="RefSeq" id="WP_346149989.1">
    <property type="nucleotide sequence ID" value="NZ_BAAATE010000014.1"/>
</dbReference>
<gene>
    <name evidence="2" type="ORF">GCM10010412_052520</name>
</gene>
<evidence type="ECO:0000313" key="2">
    <source>
        <dbReference type="EMBL" id="GAA2672478.1"/>
    </source>
</evidence>
<proteinExistence type="predicted"/>
<evidence type="ECO:0000256" key="1">
    <source>
        <dbReference type="SAM" id="MobiDB-lite"/>
    </source>
</evidence>
<dbReference type="Proteomes" id="UP001501666">
    <property type="component" value="Unassembled WGS sequence"/>
</dbReference>
<feature type="compositionally biased region" description="Basic and acidic residues" evidence="1">
    <location>
        <begin position="31"/>
        <end position="51"/>
    </location>
</feature>
<feature type="region of interest" description="Disordered" evidence="1">
    <location>
        <begin position="24"/>
        <end position="51"/>
    </location>
</feature>
<organism evidence="2 3">
    <name type="scientific">Nonomuraea recticatena</name>
    <dbReference type="NCBI Taxonomy" id="46178"/>
    <lineage>
        <taxon>Bacteria</taxon>
        <taxon>Bacillati</taxon>
        <taxon>Actinomycetota</taxon>
        <taxon>Actinomycetes</taxon>
        <taxon>Streptosporangiales</taxon>
        <taxon>Streptosporangiaceae</taxon>
        <taxon>Nonomuraea</taxon>
    </lineage>
</organism>
<comment type="caution">
    <text evidence="2">The sequence shown here is derived from an EMBL/GenBank/DDBJ whole genome shotgun (WGS) entry which is preliminary data.</text>
</comment>
<name>A0ABN3SAR5_9ACTN</name>
<sequence length="51" mass="5610">MRRWVRAASNAIADGLADLMSQMAESQDAQGLRDDSREMRQAAGLEDKESA</sequence>
<evidence type="ECO:0000313" key="3">
    <source>
        <dbReference type="Proteomes" id="UP001501666"/>
    </source>
</evidence>
<reference evidence="2 3" key="1">
    <citation type="journal article" date="2019" name="Int. J. Syst. Evol. Microbiol.">
        <title>The Global Catalogue of Microorganisms (GCM) 10K type strain sequencing project: providing services to taxonomists for standard genome sequencing and annotation.</title>
        <authorList>
            <consortium name="The Broad Institute Genomics Platform"/>
            <consortium name="The Broad Institute Genome Sequencing Center for Infectious Disease"/>
            <person name="Wu L."/>
            <person name="Ma J."/>
        </authorList>
    </citation>
    <scope>NUCLEOTIDE SEQUENCE [LARGE SCALE GENOMIC DNA]</scope>
    <source>
        <strain evidence="2 3">JCM 6835</strain>
    </source>
</reference>
<dbReference type="EMBL" id="BAAATE010000014">
    <property type="protein sequence ID" value="GAA2672478.1"/>
    <property type="molecule type" value="Genomic_DNA"/>
</dbReference>
<keyword evidence="3" id="KW-1185">Reference proteome</keyword>